<feature type="transmembrane region" description="Helical" evidence="1">
    <location>
        <begin position="82"/>
        <end position="100"/>
    </location>
</feature>
<reference evidence="2 3" key="1">
    <citation type="journal article" date="2016" name="Nat. Commun.">
        <title>Thousands of microbial genomes shed light on interconnected biogeochemical processes in an aquifer system.</title>
        <authorList>
            <person name="Anantharaman K."/>
            <person name="Brown C.T."/>
            <person name="Hug L.A."/>
            <person name="Sharon I."/>
            <person name="Castelle C.J."/>
            <person name="Probst A.J."/>
            <person name="Thomas B.C."/>
            <person name="Singh A."/>
            <person name="Wilkins M.J."/>
            <person name="Karaoz U."/>
            <person name="Brodie E.L."/>
            <person name="Williams K.H."/>
            <person name="Hubbard S.S."/>
            <person name="Banfield J.F."/>
        </authorList>
    </citation>
    <scope>NUCLEOTIDE SEQUENCE [LARGE SCALE GENOMIC DNA]</scope>
</reference>
<name>A0A1G2KUL8_9BACT</name>
<feature type="transmembrane region" description="Helical" evidence="1">
    <location>
        <begin position="139"/>
        <end position="160"/>
    </location>
</feature>
<keyword evidence="1" id="KW-0812">Transmembrane</keyword>
<keyword evidence="1" id="KW-0472">Membrane</keyword>
<feature type="transmembrane region" description="Helical" evidence="1">
    <location>
        <begin position="53"/>
        <end position="70"/>
    </location>
</feature>
<keyword evidence="1" id="KW-1133">Transmembrane helix</keyword>
<protein>
    <recommendedName>
        <fullName evidence="4">DUF1097 domain-containing protein</fullName>
    </recommendedName>
</protein>
<feature type="transmembrane region" description="Helical" evidence="1">
    <location>
        <begin position="27"/>
        <end position="46"/>
    </location>
</feature>
<dbReference type="EMBL" id="MHQK01000009">
    <property type="protein sequence ID" value="OHA02131.1"/>
    <property type="molecule type" value="Genomic_DNA"/>
</dbReference>
<accession>A0A1G2KUL8</accession>
<feature type="transmembrane region" description="Helical" evidence="1">
    <location>
        <begin position="107"/>
        <end position="127"/>
    </location>
</feature>
<organism evidence="2 3">
    <name type="scientific">Candidatus Sungbacteria bacterium RIFCSPHIGHO2_02_FULL_49_20</name>
    <dbReference type="NCBI Taxonomy" id="1802272"/>
    <lineage>
        <taxon>Bacteria</taxon>
        <taxon>Candidatus Sungiibacteriota</taxon>
    </lineage>
</organism>
<dbReference type="AlphaFoldDB" id="A0A1G2KUL8"/>
<dbReference type="Pfam" id="PF06496">
    <property type="entry name" value="DUF1097"/>
    <property type="match status" value="1"/>
</dbReference>
<dbReference type="InterPro" id="IPR009476">
    <property type="entry name" value="DUF1097"/>
</dbReference>
<sequence>MVGVLAGISVYLTSVISASNPSLAWVGAPWVLFISWGAWFSIGAKMKRLGKMIIALTGGVIFGVITIVVYAKVLSPILGEPWALPATVFLIATTIVLLELTDWFEIAFVYFFSYAGYFAYLFGGFAGASINPITNPYTPAVYCLILLMAGVVFALVNLFLKNAILGTENVPPERRTTVFDKE</sequence>
<evidence type="ECO:0000313" key="2">
    <source>
        <dbReference type="EMBL" id="OHA02131.1"/>
    </source>
</evidence>
<comment type="caution">
    <text evidence="2">The sequence shown here is derived from an EMBL/GenBank/DDBJ whole genome shotgun (WGS) entry which is preliminary data.</text>
</comment>
<proteinExistence type="predicted"/>
<evidence type="ECO:0008006" key="4">
    <source>
        <dbReference type="Google" id="ProtNLM"/>
    </source>
</evidence>
<evidence type="ECO:0000256" key="1">
    <source>
        <dbReference type="SAM" id="Phobius"/>
    </source>
</evidence>
<dbReference type="Proteomes" id="UP000178710">
    <property type="component" value="Unassembled WGS sequence"/>
</dbReference>
<gene>
    <name evidence="2" type="ORF">A3C12_02810</name>
</gene>
<evidence type="ECO:0000313" key="3">
    <source>
        <dbReference type="Proteomes" id="UP000178710"/>
    </source>
</evidence>